<gene>
    <name evidence="1" type="ORF">ENR59_01770</name>
</gene>
<sequence length="278" mass="27361">MITALDQLNLDPALAARQQAAASGDPNLFAAQLDKALAAGGGTQAQNALPPADPAATTAALAAQVAQMWASQTAAQPARTGQEEKSLRDSAVLQSMNHQASLAFSQGNAGAFNVLQVMINRQMTDMGLIPPPAAPAAQAATAKASTPKAAAKTGTTARKATAYGAATASVASNASTASSASAALADKLLSNAGTAGASSTQLASNAGAGGGAAGLADAQSPSETVTEAIDHLTWELKTLLSKLDGDDRDAALDGLENMARELAETAAPEAGAASQATA</sequence>
<accession>A0A7C3WCR9</accession>
<comment type="caution">
    <text evidence="1">The sequence shown here is derived from an EMBL/GenBank/DDBJ whole genome shotgun (WGS) entry which is preliminary data.</text>
</comment>
<dbReference type="EMBL" id="DSRP01000121">
    <property type="protein sequence ID" value="HGG91664.1"/>
    <property type="molecule type" value="Genomic_DNA"/>
</dbReference>
<reference evidence="1" key="1">
    <citation type="journal article" date="2020" name="mSystems">
        <title>Genome- and Community-Level Interaction Insights into Carbon Utilization and Element Cycling Functions of Hydrothermarchaeota in Hydrothermal Sediment.</title>
        <authorList>
            <person name="Zhou Z."/>
            <person name="Liu Y."/>
            <person name="Xu W."/>
            <person name="Pan J."/>
            <person name="Luo Z.H."/>
            <person name="Li M."/>
        </authorList>
    </citation>
    <scope>NUCLEOTIDE SEQUENCE [LARGE SCALE GENOMIC DNA]</scope>
    <source>
        <strain evidence="1">SpSt-413</strain>
    </source>
</reference>
<dbReference type="AlphaFoldDB" id="A0A7C3WCR9"/>
<organism evidence="1">
    <name type="scientific">Fundidesulfovibrio putealis</name>
    <dbReference type="NCBI Taxonomy" id="270496"/>
    <lineage>
        <taxon>Bacteria</taxon>
        <taxon>Pseudomonadati</taxon>
        <taxon>Thermodesulfobacteriota</taxon>
        <taxon>Desulfovibrionia</taxon>
        <taxon>Desulfovibrionales</taxon>
        <taxon>Desulfovibrionaceae</taxon>
        <taxon>Fundidesulfovibrio</taxon>
    </lineage>
</organism>
<proteinExistence type="predicted"/>
<evidence type="ECO:0000313" key="1">
    <source>
        <dbReference type="EMBL" id="HGG91664.1"/>
    </source>
</evidence>
<protein>
    <submittedName>
        <fullName evidence="1">Uncharacterized protein</fullName>
    </submittedName>
</protein>
<name>A0A7C3WCR9_9BACT</name>